<dbReference type="Gene3D" id="3.30.70.260">
    <property type="match status" value="1"/>
</dbReference>
<dbReference type="GO" id="GO:0009052">
    <property type="term" value="P:pentose-phosphate shunt, non-oxidative branch"/>
    <property type="evidence" value="ECO:0007669"/>
    <property type="project" value="UniProtKB-UniRule"/>
</dbReference>
<comment type="subunit">
    <text evidence="3">Homodimer.</text>
</comment>
<comment type="catalytic activity">
    <reaction evidence="1 3">
        <text>aldehydo-D-ribose 5-phosphate = D-ribulose 5-phosphate</text>
        <dbReference type="Rhea" id="RHEA:14657"/>
        <dbReference type="ChEBI" id="CHEBI:58121"/>
        <dbReference type="ChEBI" id="CHEBI:58273"/>
        <dbReference type="EC" id="5.3.1.6"/>
    </reaction>
</comment>
<dbReference type="FunFam" id="3.40.50.1360:FF:000001">
    <property type="entry name" value="Ribose-5-phosphate isomerase A"/>
    <property type="match status" value="1"/>
</dbReference>
<dbReference type="CDD" id="cd01398">
    <property type="entry name" value="RPI_A"/>
    <property type="match status" value="1"/>
</dbReference>
<organism evidence="4 5">
    <name type="scientific">Candidatus Undinarchaeum marinum</name>
    <dbReference type="NCBI Taxonomy" id="2756141"/>
    <lineage>
        <taxon>Archaea</taxon>
        <taxon>Candidatus Undinarchaeota</taxon>
        <taxon>Candidatus Undinarchaeia</taxon>
        <taxon>Candidatus Undinarchaeales</taxon>
        <taxon>Candidatus Undinarchaeaceae</taxon>
        <taxon>Candidatus Undinarchaeum</taxon>
    </lineage>
</organism>
<comment type="function">
    <text evidence="3">Catalyzes the reversible conversion of ribose-5-phosphate to ribulose 5-phosphate.</text>
</comment>
<comment type="pathway">
    <text evidence="3">Carbohydrate degradation; pentose phosphate pathway; D-ribose 5-phosphate from D-ribulose 5-phosphate (non-oxidative stage): step 1/1.</text>
</comment>
<dbReference type="Proteomes" id="UP000604391">
    <property type="component" value="Unassembled WGS sequence"/>
</dbReference>
<dbReference type="PANTHER" id="PTHR11934:SF0">
    <property type="entry name" value="RIBOSE-5-PHOSPHATE ISOMERASE"/>
    <property type="match status" value="1"/>
</dbReference>
<dbReference type="NCBIfam" id="NF001924">
    <property type="entry name" value="PRK00702.1"/>
    <property type="match status" value="1"/>
</dbReference>
<gene>
    <name evidence="3 4" type="primary">rpiA</name>
    <name evidence="4" type="ORF">H1011_01590</name>
</gene>
<feature type="binding site" evidence="3">
    <location>
        <begin position="28"/>
        <end position="31"/>
    </location>
    <ligand>
        <name>substrate</name>
    </ligand>
</feature>
<comment type="caution">
    <text evidence="4">The sequence shown here is derived from an EMBL/GenBank/DDBJ whole genome shotgun (WGS) entry which is preliminary data.</text>
</comment>
<keyword evidence="2 3" id="KW-0413">Isomerase</keyword>
<feature type="binding site" evidence="3">
    <location>
        <begin position="80"/>
        <end position="83"/>
    </location>
    <ligand>
        <name>substrate</name>
    </ligand>
</feature>
<dbReference type="HAMAP" id="MF_00170">
    <property type="entry name" value="Rib_5P_isom_A"/>
    <property type="match status" value="1"/>
</dbReference>
<comment type="similarity">
    <text evidence="3">Belongs to the ribose 5-phosphate isomerase family.</text>
</comment>
<evidence type="ECO:0000256" key="3">
    <source>
        <dbReference type="HAMAP-Rule" id="MF_00170"/>
    </source>
</evidence>
<evidence type="ECO:0000313" key="5">
    <source>
        <dbReference type="Proteomes" id="UP000604391"/>
    </source>
</evidence>
<dbReference type="GO" id="GO:0006014">
    <property type="term" value="P:D-ribose metabolic process"/>
    <property type="evidence" value="ECO:0007669"/>
    <property type="project" value="TreeGrafter"/>
</dbReference>
<feature type="binding site" evidence="3">
    <location>
        <position position="120"/>
    </location>
    <ligand>
        <name>substrate</name>
    </ligand>
</feature>
<dbReference type="GO" id="GO:0005829">
    <property type="term" value="C:cytosol"/>
    <property type="evidence" value="ECO:0007669"/>
    <property type="project" value="TreeGrafter"/>
</dbReference>
<dbReference type="SUPFAM" id="SSF100950">
    <property type="entry name" value="NagB/RpiA/CoA transferase-like"/>
    <property type="match status" value="1"/>
</dbReference>
<dbReference type="EMBL" id="DVAD01000009">
    <property type="protein sequence ID" value="HIJ99500.1"/>
    <property type="molecule type" value="Genomic_DNA"/>
</dbReference>
<feature type="binding site" evidence="3">
    <location>
        <begin position="93"/>
        <end position="96"/>
    </location>
    <ligand>
        <name>substrate</name>
    </ligand>
</feature>
<dbReference type="InterPro" id="IPR037171">
    <property type="entry name" value="NagB/RpiA_transferase-like"/>
</dbReference>
<dbReference type="NCBIfam" id="TIGR00021">
    <property type="entry name" value="rpiA"/>
    <property type="match status" value="1"/>
</dbReference>
<dbReference type="Pfam" id="PF06026">
    <property type="entry name" value="Rib_5-P_isom_A"/>
    <property type="match status" value="1"/>
</dbReference>
<evidence type="ECO:0000313" key="4">
    <source>
        <dbReference type="EMBL" id="HIJ99500.1"/>
    </source>
</evidence>
<proteinExistence type="inferred from homology"/>
<dbReference type="UniPathway" id="UPA00115">
    <property type="reaction ID" value="UER00412"/>
</dbReference>
<name>A0A832UZV9_9ARCH</name>
<dbReference type="EC" id="5.3.1.6" evidence="3"/>
<feature type="active site" description="Proton acceptor" evidence="3">
    <location>
        <position position="102"/>
    </location>
</feature>
<sequence>MDSEEKKKLVAEEASKIAEDGQIVGLGTGSTASYFIKALAARNLDITCVSSSKRSSELAESLGIKTLEPDNVEKIDLYVDGADEVSKDLDLIKGGGGAHTLEKNLAYRAERFIVIVDDSKLTHLLGDFPLPVEVREESLDESKKALEALGAKVTLRENFKTDLGNSILDCKFSAIIKPAELERIINNIDGVIDNGIFSKEKVSEVLVGTDEGIRHLS</sequence>
<dbReference type="Gene3D" id="3.40.50.1360">
    <property type="match status" value="1"/>
</dbReference>
<reference evidence="4 5" key="1">
    <citation type="journal article" name="Nat. Commun.">
        <title>Undinarchaeota illuminate DPANN phylogeny and the impact of gene transfer on archaeal evolution.</title>
        <authorList>
            <person name="Dombrowski N."/>
            <person name="Williams T.A."/>
            <person name="Sun J."/>
            <person name="Woodcroft B.J."/>
            <person name="Lee J.H."/>
            <person name="Minh B.Q."/>
            <person name="Rinke C."/>
            <person name="Spang A."/>
        </authorList>
    </citation>
    <scope>NUCLEOTIDE SEQUENCE [LARGE SCALE GENOMIC DNA]</scope>
    <source>
        <strain evidence="4">MAG_bin17</strain>
    </source>
</reference>
<dbReference type="PANTHER" id="PTHR11934">
    <property type="entry name" value="RIBOSE-5-PHOSPHATE ISOMERASE"/>
    <property type="match status" value="1"/>
</dbReference>
<protein>
    <recommendedName>
        <fullName evidence="3">Ribose-5-phosphate isomerase A</fullName>
        <ecNumber evidence="3">5.3.1.6</ecNumber>
    </recommendedName>
    <alternativeName>
        <fullName evidence="3">Phosphoriboisomerase A</fullName>
        <shortName evidence="3">PRI</shortName>
    </alternativeName>
</protein>
<dbReference type="GO" id="GO:0004751">
    <property type="term" value="F:ribose-5-phosphate isomerase activity"/>
    <property type="evidence" value="ECO:0007669"/>
    <property type="project" value="UniProtKB-UniRule"/>
</dbReference>
<keyword evidence="5" id="KW-1185">Reference proteome</keyword>
<dbReference type="AlphaFoldDB" id="A0A832UZV9"/>
<dbReference type="InterPro" id="IPR020672">
    <property type="entry name" value="Ribose5P_isomerase_typA_subgr"/>
</dbReference>
<dbReference type="InterPro" id="IPR004788">
    <property type="entry name" value="Ribose5P_isomerase_type_A"/>
</dbReference>
<evidence type="ECO:0000256" key="1">
    <source>
        <dbReference type="ARBA" id="ARBA00001713"/>
    </source>
</evidence>
<dbReference type="SUPFAM" id="SSF75445">
    <property type="entry name" value="D-ribose-5-phosphate isomerase (RpiA), lid domain"/>
    <property type="match status" value="1"/>
</dbReference>
<evidence type="ECO:0000256" key="2">
    <source>
        <dbReference type="ARBA" id="ARBA00023235"/>
    </source>
</evidence>
<accession>A0A832UZV9</accession>